<evidence type="ECO:0000256" key="6">
    <source>
        <dbReference type="RuleBase" id="RU004379"/>
    </source>
</evidence>
<gene>
    <name evidence="7" type="ORF">ACFQS8_11335</name>
</gene>
<evidence type="ECO:0000256" key="5">
    <source>
        <dbReference type="ARBA" id="ARBA00023136"/>
    </source>
</evidence>
<keyword evidence="4 6" id="KW-1133">Transmembrane helix</keyword>
<feature type="transmembrane region" description="Helical" evidence="6">
    <location>
        <begin position="215"/>
        <end position="236"/>
    </location>
</feature>
<feature type="transmembrane region" description="Helical" evidence="6">
    <location>
        <begin position="153"/>
        <end position="172"/>
    </location>
</feature>
<dbReference type="PANTHER" id="PTHR23291:SF50">
    <property type="entry name" value="PROTEIN LIFEGUARD 4"/>
    <property type="match status" value="1"/>
</dbReference>
<reference evidence="8" key="1">
    <citation type="journal article" date="2019" name="Int. J. Syst. Evol. Microbiol.">
        <title>The Global Catalogue of Microorganisms (GCM) 10K type strain sequencing project: providing services to taxonomists for standard genome sequencing and annotation.</title>
        <authorList>
            <consortium name="The Broad Institute Genomics Platform"/>
            <consortium name="The Broad Institute Genome Sequencing Center for Infectious Disease"/>
            <person name="Wu L."/>
            <person name="Ma J."/>
        </authorList>
    </citation>
    <scope>NUCLEOTIDE SEQUENCE [LARGE SCALE GENOMIC DNA]</scope>
    <source>
        <strain evidence="8">CCUG 51308</strain>
    </source>
</reference>
<feature type="transmembrane region" description="Helical" evidence="6">
    <location>
        <begin position="93"/>
        <end position="115"/>
    </location>
</feature>
<evidence type="ECO:0000256" key="3">
    <source>
        <dbReference type="ARBA" id="ARBA00022692"/>
    </source>
</evidence>
<evidence type="ECO:0000256" key="2">
    <source>
        <dbReference type="ARBA" id="ARBA00010350"/>
    </source>
</evidence>
<comment type="subcellular location">
    <subcellularLocation>
        <location evidence="1">Membrane</location>
        <topology evidence="1">Multi-pass membrane protein</topology>
    </subcellularLocation>
</comment>
<evidence type="ECO:0000256" key="4">
    <source>
        <dbReference type="ARBA" id="ARBA00022989"/>
    </source>
</evidence>
<feature type="transmembrane region" description="Helical" evidence="6">
    <location>
        <begin position="178"/>
        <end position="194"/>
    </location>
</feature>
<keyword evidence="8" id="KW-1185">Reference proteome</keyword>
<name>A0ABW2IMU9_9PROT</name>
<dbReference type="Pfam" id="PF01027">
    <property type="entry name" value="Bax1-I"/>
    <property type="match status" value="1"/>
</dbReference>
<feature type="transmembrane region" description="Helical" evidence="6">
    <location>
        <begin position="63"/>
        <end position="81"/>
    </location>
</feature>
<feature type="transmembrane region" description="Helical" evidence="6">
    <location>
        <begin position="121"/>
        <end position="141"/>
    </location>
</feature>
<evidence type="ECO:0000313" key="8">
    <source>
        <dbReference type="Proteomes" id="UP001596492"/>
    </source>
</evidence>
<accession>A0ABW2IMU9</accession>
<protein>
    <submittedName>
        <fullName evidence="7">Bax inhibitor-1/YccA family protein</fullName>
    </submittedName>
</protein>
<dbReference type="Proteomes" id="UP001596492">
    <property type="component" value="Unassembled WGS sequence"/>
</dbReference>
<sequence length="242" mass="25625">MSNYQYSQGAASQTADMSVDAGLRGFMLGIYNKMALGLVLSAVIAYVVGTVDPVTALVLGTPLRFVVMFGPIAILLVSSFAMKNPSPLASGIIYWSVVSLLGAGLGALVLTYAAIPNGFTTIGKAFFVTAAAFGGLSLWGYTTKKDLSGFGTFLIMGLIGIIVASVVNMFMQSSMMEFIISVGGVLIFSGLIAFDTQRLKHTYYALGGDTRSMAVATNYGALSLYLNFINLFQFILSLMGRD</sequence>
<keyword evidence="3 6" id="KW-0812">Transmembrane</keyword>
<proteinExistence type="inferred from homology"/>
<dbReference type="CDD" id="cd10432">
    <property type="entry name" value="BI-1-like_bacterial"/>
    <property type="match status" value="1"/>
</dbReference>
<dbReference type="PANTHER" id="PTHR23291">
    <property type="entry name" value="BAX INHIBITOR-RELATED"/>
    <property type="match status" value="1"/>
</dbReference>
<feature type="transmembrane region" description="Helical" evidence="6">
    <location>
        <begin position="34"/>
        <end position="51"/>
    </location>
</feature>
<evidence type="ECO:0000313" key="7">
    <source>
        <dbReference type="EMBL" id="MFC7292212.1"/>
    </source>
</evidence>
<organism evidence="7 8">
    <name type="scientific">Hirschia litorea</name>
    <dbReference type="NCBI Taxonomy" id="1199156"/>
    <lineage>
        <taxon>Bacteria</taxon>
        <taxon>Pseudomonadati</taxon>
        <taxon>Pseudomonadota</taxon>
        <taxon>Alphaproteobacteria</taxon>
        <taxon>Hyphomonadales</taxon>
        <taxon>Hyphomonadaceae</taxon>
        <taxon>Hirschia</taxon>
    </lineage>
</organism>
<comment type="caution">
    <text evidence="7">The sequence shown here is derived from an EMBL/GenBank/DDBJ whole genome shotgun (WGS) entry which is preliminary data.</text>
</comment>
<comment type="similarity">
    <text evidence="2 6">Belongs to the BI1 family.</text>
</comment>
<dbReference type="InterPro" id="IPR006214">
    <property type="entry name" value="Bax_inhibitor_1-related"/>
</dbReference>
<dbReference type="EMBL" id="JBHTBR010000005">
    <property type="protein sequence ID" value="MFC7292212.1"/>
    <property type="molecule type" value="Genomic_DNA"/>
</dbReference>
<dbReference type="RefSeq" id="WP_382167457.1">
    <property type="nucleotide sequence ID" value="NZ_JBHTBR010000005.1"/>
</dbReference>
<evidence type="ECO:0000256" key="1">
    <source>
        <dbReference type="ARBA" id="ARBA00004141"/>
    </source>
</evidence>
<keyword evidence="5 6" id="KW-0472">Membrane</keyword>